<gene>
    <name evidence="7" type="ORF">EDD36DRAFT_387512</name>
</gene>
<dbReference type="PROSITE" id="PS50179">
    <property type="entry name" value="VHS"/>
    <property type="match status" value="1"/>
</dbReference>
<evidence type="ECO:0000256" key="1">
    <source>
        <dbReference type="ARBA" id="ARBA00011446"/>
    </source>
</evidence>
<dbReference type="InterPro" id="IPR004152">
    <property type="entry name" value="GAT_dom"/>
</dbReference>
<feature type="compositionally biased region" description="Basic residues" evidence="4">
    <location>
        <begin position="1"/>
        <end position="12"/>
    </location>
</feature>
<evidence type="ECO:0008006" key="9">
    <source>
        <dbReference type="Google" id="ProtNLM"/>
    </source>
</evidence>
<evidence type="ECO:0000313" key="8">
    <source>
        <dbReference type="Proteomes" id="UP001203852"/>
    </source>
</evidence>
<dbReference type="SUPFAM" id="SSF89009">
    <property type="entry name" value="GAT-like domain"/>
    <property type="match status" value="1"/>
</dbReference>
<dbReference type="InterPro" id="IPR002014">
    <property type="entry name" value="VHS_dom"/>
</dbReference>
<dbReference type="Proteomes" id="UP001203852">
    <property type="component" value="Unassembled WGS sequence"/>
</dbReference>
<dbReference type="CDD" id="cd21383">
    <property type="entry name" value="GAT_GGA_Tom1-like"/>
    <property type="match status" value="1"/>
</dbReference>
<dbReference type="InterPro" id="IPR008942">
    <property type="entry name" value="ENTH_VHS"/>
</dbReference>
<sequence length="562" mass="61041">MKKFLGNIKKKSGSPERNGSSPVSLPQGDAPEAVVVREVTAFCESSAPNSATAGEEYLHLPAIVDAAESSPTAAKEAAATIRRYLSREHNNRGYAQYNAVMLSRILTDNPGHVFTQNFDVKFVSTVKELLREGKDTSVQQILRETLDYFEFQKAPGDDGLGPLIEMWRKEKGKRNNVRSSVGWGSLEAVGSDHHADYQQQYRVPPPPSGQYTQSSGRRRDALPPPDELVSRIEEAKTTARLLVQTVQSTPSAELLSNDLVQEFAERARSAQRSIQGYLNCQNPAPDPDTTLTLIETNDLLNIAMSKHQRAVLQARKSNGLATPSPQPEQEPAQNPLSLPQHNLGQNVYSDSSLTDQRPYATSPPRRQNPVPSPPISPQKQDTHEQFAPPPGPPPASRGPTGAQTTGFDYDHAYSASEQRPPVPDRARPPTDSYVSTSAYGVSENPFADDAYGEGPNTSKTSNGLIDFSEDTPSAPSQQSVGNQHISELAGDQQRPGPYSSEYKPTPSYMHRQDSSVANLTMHGGSPPAGLNGQGQNGPHESGPVSPVYEAEGVGRRMNDLHI</sequence>
<feature type="compositionally biased region" description="Polar residues" evidence="4">
    <location>
        <begin position="470"/>
        <end position="485"/>
    </location>
</feature>
<dbReference type="GO" id="GO:0007034">
    <property type="term" value="P:vacuolar transport"/>
    <property type="evidence" value="ECO:0007669"/>
    <property type="project" value="UniProtKB-ARBA"/>
</dbReference>
<feature type="compositionally biased region" description="Polar residues" evidence="4">
    <location>
        <begin position="15"/>
        <end position="24"/>
    </location>
</feature>
<keyword evidence="3" id="KW-0653">Protein transport</keyword>
<feature type="compositionally biased region" description="Basic and acidic residues" evidence="4">
    <location>
        <begin position="552"/>
        <end position="562"/>
    </location>
</feature>
<keyword evidence="2" id="KW-0813">Transport</keyword>
<feature type="domain" description="GAT" evidence="6">
    <location>
        <begin position="223"/>
        <end position="312"/>
    </location>
</feature>
<evidence type="ECO:0000256" key="4">
    <source>
        <dbReference type="SAM" id="MobiDB-lite"/>
    </source>
</evidence>
<comment type="caution">
    <text evidence="7">The sequence shown here is derived from an EMBL/GenBank/DDBJ whole genome shotgun (WGS) entry which is preliminary data.</text>
</comment>
<accession>A0AAN6DQW2</accession>
<reference evidence="7" key="1">
    <citation type="journal article" date="2022" name="bioRxiv">
        <title>Deciphering the potential niche of two novel black yeast fungi from a biological soil crust based on their genomes, phenotypes, and melanin regulation.</title>
        <authorList>
            <consortium name="DOE Joint Genome Institute"/>
            <person name="Carr E.C."/>
            <person name="Barton Q."/>
            <person name="Grambo S."/>
            <person name="Sullivan M."/>
            <person name="Renfro C.M."/>
            <person name="Kuo A."/>
            <person name="Pangilinan J."/>
            <person name="Lipzen A."/>
            <person name="Keymanesh K."/>
            <person name="Savage E."/>
            <person name="Barry K."/>
            <person name="Grigoriev I.V."/>
            <person name="Riekhof W.R."/>
            <person name="Harris S.S."/>
        </authorList>
    </citation>
    <scope>NUCLEOTIDE SEQUENCE</scope>
    <source>
        <strain evidence="7">JF 03-4F</strain>
    </source>
</reference>
<evidence type="ECO:0000259" key="6">
    <source>
        <dbReference type="PROSITE" id="PS50909"/>
    </source>
</evidence>
<feature type="region of interest" description="Disordered" evidence="4">
    <location>
        <begin position="316"/>
        <end position="562"/>
    </location>
</feature>
<evidence type="ECO:0000259" key="5">
    <source>
        <dbReference type="PROSITE" id="PS50179"/>
    </source>
</evidence>
<feature type="compositionally biased region" description="Pro residues" evidence="4">
    <location>
        <begin position="387"/>
        <end position="396"/>
    </location>
</feature>
<feature type="region of interest" description="Disordered" evidence="4">
    <location>
        <begin position="1"/>
        <end position="30"/>
    </location>
</feature>
<dbReference type="GO" id="GO:0016192">
    <property type="term" value="P:vesicle-mediated transport"/>
    <property type="evidence" value="ECO:0007669"/>
    <property type="project" value="UniProtKB-ARBA"/>
</dbReference>
<name>A0AAN6DQW2_9EURO</name>
<dbReference type="Pfam" id="PF03127">
    <property type="entry name" value="GAT"/>
    <property type="match status" value="1"/>
</dbReference>
<evidence type="ECO:0000256" key="3">
    <source>
        <dbReference type="ARBA" id="ARBA00022927"/>
    </source>
</evidence>
<proteinExistence type="predicted"/>
<organism evidence="7 8">
    <name type="scientific">Exophiala viscosa</name>
    <dbReference type="NCBI Taxonomy" id="2486360"/>
    <lineage>
        <taxon>Eukaryota</taxon>
        <taxon>Fungi</taxon>
        <taxon>Dikarya</taxon>
        <taxon>Ascomycota</taxon>
        <taxon>Pezizomycotina</taxon>
        <taxon>Eurotiomycetes</taxon>
        <taxon>Chaetothyriomycetidae</taxon>
        <taxon>Chaetothyriales</taxon>
        <taxon>Herpotrichiellaceae</taxon>
        <taxon>Exophiala</taxon>
    </lineage>
</organism>
<feature type="domain" description="VHS" evidence="5">
    <location>
        <begin position="47"/>
        <end position="147"/>
    </location>
</feature>
<evidence type="ECO:0000256" key="2">
    <source>
        <dbReference type="ARBA" id="ARBA00022448"/>
    </source>
</evidence>
<dbReference type="GO" id="GO:0043130">
    <property type="term" value="F:ubiquitin binding"/>
    <property type="evidence" value="ECO:0007669"/>
    <property type="project" value="InterPro"/>
</dbReference>
<protein>
    <recommendedName>
        <fullName evidence="9">GAT domain-containing protein</fullName>
    </recommendedName>
</protein>
<feature type="compositionally biased region" description="Polar residues" evidence="4">
    <location>
        <begin position="331"/>
        <end position="355"/>
    </location>
</feature>
<dbReference type="GO" id="GO:0015031">
    <property type="term" value="P:protein transport"/>
    <property type="evidence" value="ECO:0007669"/>
    <property type="project" value="UniProtKB-KW"/>
</dbReference>
<comment type="subunit">
    <text evidence="1">Component of the ESCRT-0 complex composed of HSE1 and VPS27.</text>
</comment>
<keyword evidence="8" id="KW-1185">Reference proteome</keyword>
<dbReference type="Gene3D" id="1.20.58.160">
    <property type="match status" value="1"/>
</dbReference>
<dbReference type="AlphaFoldDB" id="A0AAN6DQW2"/>
<dbReference type="PROSITE" id="PS50909">
    <property type="entry name" value="GAT"/>
    <property type="match status" value="1"/>
</dbReference>
<dbReference type="SUPFAM" id="SSF48464">
    <property type="entry name" value="ENTH/VHS domain"/>
    <property type="match status" value="1"/>
</dbReference>
<feature type="region of interest" description="Disordered" evidence="4">
    <location>
        <begin position="198"/>
        <end position="224"/>
    </location>
</feature>
<evidence type="ECO:0000313" key="7">
    <source>
        <dbReference type="EMBL" id="KAI1609572.1"/>
    </source>
</evidence>
<dbReference type="EMBL" id="MU404360">
    <property type="protein sequence ID" value="KAI1609572.1"/>
    <property type="molecule type" value="Genomic_DNA"/>
</dbReference>
<dbReference type="InterPro" id="IPR038425">
    <property type="entry name" value="GAT_sf"/>
</dbReference>
<dbReference type="Gene3D" id="1.25.40.90">
    <property type="match status" value="1"/>
</dbReference>
<dbReference type="GO" id="GO:0035091">
    <property type="term" value="F:phosphatidylinositol binding"/>
    <property type="evidence" value="ECO:0007669"/>
    <property type="project" value="InterPro"/>
</dbReference>